<dbReference type="NCBIfam" id="TIGR01145">
    <property type="entry name" value="ATP_synt_delta"/>
    <property type="match status" value="1"/>
</dbReference>
<gene>
    <name evidence="8" type="primary">atpH</name>
    <name evidence="9" type="ORF">GXN76_15505</name>
</gene>
<evidence type="ECO:0000256" key="2">
    <source>
        <dbReference type="ARBA" id="ARBA00022448"/>
    </source>
</evidence>
<accession>A0A7D3Y1Y7</accession>
<dbReference type="InterPro" id="IPR020781">
    <property type="entry name" value="ATPase_OSCP/d_CS"/>
</dbReference>
<evidence type="ECO:0000256" key="7">
    <source>
        <dbReference type="ARBA" id="ARBA00023310"/>
    </source>
</evidence>
<evidence type="ECO:0000256" key="5">
    <source>
        <dbReference type="ARBA" id="ARBA00023136"/>
    </source>
</evidence>
<dbReference type="RefSeq" id="WP_173224675.1">
    <property type="nucleotide sequence ID" value="NZ_CP048104.1"/>
</dbReference>
<keyword evidence="10" id="KW-1185">Reference proteome</keyword>
<dbReference type="PROSITE" id="PS00389">
    <property type="entry name" value="ATPASE_DELTA"/>
    <property type="match status" value="1"/>
</dbReference>
<keyword evidence="8" id="KW-1003">Cell membrane</keyword>
<evidence type="ECO:0000256" key="1">
    <source>
        <dbReference type="ARBA" id="ARBA00004370"/>
    </source>
</evidence>
<name>A0A7D3Y1Y7_9BACL</name>
<evidence type="ECO:0000313" key="9">
    <source>
        <dbReference type="EMBL" id="QKG85720.1"/>
    </source>
</evidence>
<organism evidence="9 10">
    <name type="scientific">Kroppenstedtia pulmonis</name>
    <dbReference type="NCBI Taxonomy" id="1380685"/>
    <lineage>
        <taxon>Bacteria</taxon>
        <taxon>Bacillati</taxon>
        <taxon>Bacillota</taxon>
        <taxon>Bacilli</taxon>
        <taxon>Bacillales</taxon>
        <taxon>Thermoactinomycetaceae</taxon>
        <taxon>Kroppenstedtia</taxon>
    </lineage>
</organism>
<comment type="function">
    <text evidence="8">F(1)F(0) ATP synthase produces ATP from ADP in the presence of a proton or sodium gradient. F-type ATPases consist of two structural domains, F(1) containing the extramembraneous catalytic core and F(0) containing the membrane proton channel, linked together by a central stalk and a peripheral stalk. During catalysis, ATP synthesis in the catalytic domain of F(1) is coupled via a rotary mechanism of the central stalk subunits to proton translocation.</text>
</comment>
<dbReference type="InterPro" id="IPR000711">
    <property type="entry name" value="ATPase_OSCP/dsu"/>
</dbReference>
<protein>
    <recommendedName>
        <fullName evidence="8">ATP synthase subunit delta</fullName>
    </recommendedName>
    <alternativeName>
        <fullName evidence="8">ATP synthase F(1) sector subunit delta</fullName>
    </alternativeName>
    <alternativeName>
        <fullName evidence="8">F-type ATPase subunit delta</fullName>
        <shortName evidence="8">F-ATPase subunit delta</shortName>
    </alternativeName>
</protein>
<dbReference type="AlphaFoldDB" id="A0A7D3Y1Y7"/>
<keyword evidence="5 8" id="KW-0472">Membrane</keyword>
<keyword evidence="6 8" id="KW-0139">CF(1)</keyword>
<dbReference type="GO" id="GO:0045259">
    <property type="term" value="C:proton-transporting ATP synthase complex"/>
    <property type="evidence" value="ECO:0007669"/>
    <property type="project" value="UniProtKB-KW"/>
</dbReference>
<dbReference type="Proteomes" id="UP000503088">
    <property type="component" value="Chromosome"/>
</dbReference>
<keyword evidence="3 8" id="KW-0375">Hydrogen ion transport</keyword>
<evidence type="ECO:0000256" key="8">
    <source>
        <dbReference type="HAMAP-Rule" id="MF_01416"/>
    </source>
</evidence>
<dbReference type="Gene3D" id="1.10.520.20">
    <property type="entry name" value="N-terminal domain of the delta subunit of the F1F0-ATP synthase"/>
    <property type="match status" value="1"/>
</dbReference>
<dbReference type="PRINTS" id="PR00125">
    <property type="entry name" value="ATPASEDELTA"/>
</dbReference>
<proteinExistence type="inferred from homology"/>
<dbReference type="Pfam" id="PF00213">
    <property type="entry name" value="OSCP"/>
    <property type="match status" value="1"/>
</dbReference>
<sequence length="181" mass="20792">MSQIIIAKRYAKALFEAAQEKGLLEQVEREWEQVVQVFDEHQELQKWFAYPKTSTEQKKEMVAKLFPDLSDLSRNLLELLTERRRESVIHQIGKEYRHLSLEARGIAEAEVITPSPLSDKEEKELIAVFQKRIGKTLQVTNRVDSDVLGGVIVRIGDRLYDGSLKNKLARFQKSLAASRIG</sequence>
<keyword evidence="4 8" id="KW-0406">Ion transport</keyword>
<dbReference type="InterPro" id="IPR026015">
    <property type="entry name" value="ATP_synth_OSCP/delta_N_sf"/>
</dbReference>
<dbReference type="NCBIfam" id="NF004403">
    <property type="entry name" value="PRK05758.2-4"/>
    <property type="match status" value="1"/>
</dbReference>
<dbReference type="KEGG" id="kpul:GXN76_15505"/>
<dbReference type="EMBL" id="CP048104">
    <property type="protein sequence ID" value="QKG85720.1"/>
    <property type="molecule type" value="Genomic_DNA"/>
</dbReference>
<reference evidence="9 10" key="1">
    <citation type="submission" date="2020-01" db="EMBL/GenBank/DDBJ databases">
        <authorList>
            <person name="Gulvik C.A."/>
            <person name="Batra D.G."/>
        </authorList>
    </citation>
    <scope>NUCLEOTIDE SEQUENCE [LARGE SCALE GENOMIC DNA]</scope>
    <source>
        <strain evidence="9 10">W9323</strain>
    </source>
</reference>
<evidence type="ECO:0000256" key="3">
    <source>
        <dbReference type="ARBA" id="ARBA00022781"/>
    </source>
</evidence>
<evidence type="ECO:0000256" key="6">
    <source>
        <dbReference type="ARBA" id="ARBA00023196"/>
    </source>
</evidence>
<evidence type="ECO:0000256" key="4">
    <source>
        <dbReference type="ARBA" id="ARBA00023065"/>
    </source>
</evidence>
<comment type="similarity">
    <text evidence="8">Belongs to the ATPase delta chain family.</text>
</comment>
<dbReference type="GO" id="GO:0046933">
    <property type="term" value="F:proton-transporting ATP synthase activity, rotational mechanism"/>
    <property type="evidence" value="ECO:0007669"/>
    <property type="project" value="UniProtKB-UniRule"/>
</dbReference>
<comment type="subcellular location">
    <subcellularLocation>
        <location evidence="8">Cell membrane</location>
        <topology evidence="8">Peripheral membrane protein</topology>
    </subcellularLocation>
    <subcellularLocation>
        <location evidence="1">Membrane</location>
    </subcellularLocation>
</comment>
<keyword evidence="2 8" id="KW-0813">Transport</keyword>
<comment type="function">
    <text evidence="8">This protein is part of the stalk that links CF(0) to CF(1). It either transmits conformational changes from CF(0) to CF(1) or is implicated in proton conduction.</text>
</comment>
<evidence type="ECO:0000313" key="10">
    <source>
        <dbReference type="Proteomes" id="UP000503088"/>
    </source>
</evidence>
<dbReference type="HAMAP" id="MF_01416">
    <property type="entry name" value="ATP_synth_delta_bact"/>
    <property type="match status" value="1"/>
</dbReference>
<dbReference type="NCBIfam" id="NF004402">
    <property type="entry name" value="PRK05758.2-2"/>
    <property type="match status" value="1"/>
</dbReference>
<keyword evidence="7 8" id="KW-0066">ATP synthesis</keyword>
<dbReference type="SUPFAM" id="SSF47928">
    <property type="entry name" value="N-terminal domain of the delta subunit of the F1F0-ATP synthase"/>
    <property type="match status" value="1"/>
</dbReference>
<dbReference type="PANTHER" id="PTHR11910">
    <property type="entry name" value="ATP SYNTHASE DELTA CHAIN"/>
    <property type="match status" value="1"/>
</dbReference>
<dbReference type="GO" id="GO:0005886">
    <property type="term" value="C:plasma membrane"/>
    <property type="evidence" value="ECO:0007669"/>
    <property type="project" value="UniProtKB-SubCell"/>
</dbReference>